<sequence length="66" mass="7607">MYIRLCSPWILSFSAGRTQQWETAEVENAVAKRRWNFYPSTPPLPRDAPTEQPPGAGVCSRDRREK</sequence>
<dbReference type="AlphaFoldDB" id="A0A154P231"/>
<keyword evidence="3" id="KW-1185">Reference proteome</keyword>
<feature type="region of interest" description="Disordered" evidence="1">
    <location>
        <begin position="38"/>
        <end position="66"/>
    </location>
</feature>
<dbReference type="EMBL" id="KQ434803">
    <property type="protein sequence ID" value="KZC05893.1"/>
    <property type="molecule type" value="Genomic_DNA"/>
</dbReference>
<evidence type="ECO:0000256" key="1">
    <source>
        <dbReference type="SAM" id="MobiDB-lite"/>
    </source>
</evidence>
<proteinExistence type="predicted"/>
<name>A0A154P231_DUFNO</name>
<evidence type="ECO:0000313" key="2">
    <source>
        <dbReference type="EMBL" id="KZC05893.1"/>
    </source>
</evidence>
<evidence type="ECO:0000313" key="3">
    <source>
        <dbReference type="Proteomes" id="UP000076502"/>
    </source>
</evidence>
<dbReference type="Proteomes" id="UP000076502">
    <property type="component" value="Unassembled WGS sequence"/>
</dbReference>
<protein>
    <submittedName>
        <fullName evidence="2">Uncharacterized protein</fullName>
    </submittedName>
</protein>
<organism evidence="2 3">
    <name type="scientific">Dufourea novaeangliae</name>
    <name type="common">Sweat bee</name>
    <dbReference type="NCBI Taxonomy" id="178035"/>
    <lineage>
        <taxon>Eukaryota</taxon>
        <taxon>Metazoa</taxon>
        <taxon>Ecdysozoa</taxon>
        <taxon>Arthropoda</taxon>
        <taxon>Hexapoda</taxon>
        <taxon>Insecta</taxon>
        <taxon>Pterygota</taxon>
        <taxon>Neoptera</taxon>
        <taxon>Endopterygota</taxon>
        <taxon>Hymenoptera</taxon>
        <taxon>Apocrita</taxon>
        <taxon>Aculeata</taxon>
        <taxon>Apoidea</taxon>
        <taxon>Anthophila</taxon>
        <taxon>Halictidae</taxon>
        <taxon>Rophitinae</taxon>
        <taxon>Dufourea</taxon>
    </lineage>
</organism>
<reference evidence="2 3" key="1">
    <citation type="submission" date="2015-07" db="EMBL/GenBank/DDBJ databases">
        <title>The genome of Dufourea novaeangliae.</title>
        <authorList>
            <person name="Pan H."/>
            <person name="Kapheim K."/>
        </authorList>
    </citation>
    <scope>NUCLEOTIDE SEQUENCE [LARGE SCALE GENOMIC DNA]</scope>
    <source>
        <strain evidence="2">0120121106</strain>
        <tissue evidence="2">Whole body</tissue>
    </source>
</reference>
<accession>A0A154P231</accession>
<gene>
    <name evidence="2" type="ORF">WN55_06066</name>
</gene>